<sequence>MSSVNRVIIIKVPPVVQSGAKVDVEFEYEVQDEGRKIEVSAAPSTLVSVAPTSVPAPRGRNKITVGLVFTAECNERVECVVTAELEASVARARTRVEP</sequence>
<dbReference type="RefSeq" id="WP_020736909.1">
    <property type="nucleotide sequence ID" value="NC_021658.1"/>
</dbReference>
<evidence type="ECO:0000313" key="2">
    <source>
        <dbReference type="Proteomes" id="UP000014803"/>
    </source>
</evidence>
<evidence type="ECO:0000313" key="1">
    <source>
        <dbReference type="EMBL" id="AGP37449.1"/>
    </source>
</evidence>
<organism evidence="1 2">
    <name type="scientific">Sorangium cellulosum So0157-2</name>
    <dbReference type="NCBI Taxonomy" id="1254432"/>
    <lineage>
        <taxon>Bacteria</taxon>
        <taxon>Pseudomonadati</taxon>
        <taxon>Myxococcota</taxon>
        <taxon>Polyangia</taxon>
        <taxon>Polyangiales</taxon>
        <taxon>Polyangiaceae</taxon>
        <taxon>Sorangium</taxon>
    </lineage>
</organism>
<dbReference type="HOGENOM" id="CLU_2332174_0_0_7"/>
<dbReference type="KEGG" id="scu:SCE1572_24930"/>
<accession>S4XYB8</accession>
<proteinExistence type="predicted"/>
<dbReference type="OrthoDB" id="9903456at2"/>
<protein>
    <submittedName>
        <fullName evidence="1">Uncharacterized protein</fullName>
    </submittedName>
</protein>
<dbReference type="STRING" id="1254432.SCE1572_24930"/>
<reference evidence="1 2" key="1">
    <citation type="journal article" date="2013" name="Sci. Rep.">
        <title>Extraordinary expansion of a Sorangium cellulosum genome from an alkaline milieu.</title>
        <authorList>
            <person name="Han K."/>
            <person name="Li Z.F."/>
            <person name="Peng R."/>
            <person name="Zhu L.P."/>
            <person name="Zhou T."/>
            <person name="Wang L.G."/>
            <person name="Li S.G."/>
            <person name="Zhang X.B."/>
            <person name="Hu W."/>
            <person name="Wu Z.H."/>
            <person name="Qin N."/>
            <person name="Li Y.Z."/>
        </authorList>
    </citation>
    <scope>NUCLEOTIDE SEQUENCE [LARGE SCALE GENOMIC DNA]</scope>
    <source>
        <strain evidence="1 2">So0157-2</strain>
    </source>
</reference>
<dbReference type="AlphaFoldDB" id="S4XYB8"/>
<dbReference type="EMBL" id="CP003969">
    <property type="protein sequence ID" value="AGP37449.1"/>
    <property type="molecule type" value="Genomic_DNA"/>
</dbReference>
<gene>
    <name evidence="1" type="ORF">SCE1572_24930</name>
</gene>
<dbReference type="Proteomes" id="UP000014803">
    <property type="component" value="Chromosome"/>
</dbReference>
<name>S4XYB8_SORCE</name>
<dbReference type="PATRIC" id="fig|1254432.3.peg.5661"/>